<dbReference type="InterPro" id="IPR016181">
    <property type="entry name" value="Acyl_CoA_acyltransferase"/>
</dbReference>
<feature type="domain" description="N-acetyltransferase" evidence="1">
    <location>
        <begin position="16"/>
        <end position="182"/>
    </location>
</feature>
<dbReference type="Pfam" id="PF13302">
    <property type="entry name" value="Acetyltransf_3"/>
    <property type="match status" value="1"/>
</dbReference>
<evidence type="ECO:0000313" key="2">
    <source>
        <dbReference type="EMBL" id="MBB1244654.1"/>
    </source>
</evidence>
<dbReference type="Gene3D" id="3.40.630.30">
    <property type="match status" value="1"/>
</dbReference>
<reference evidence="3" key="1">
    <citation type="journal article" date="2020" name="Syst. Appl. Microbiol.">
        <title>Streptomyces alkaliterrae sp. nov., isolated from an alkaline soil, and emended descriptions of Streptomyces alkaliphilus, Streptomyces calidiresistens and Streptomyces durbertensis.</title>
        <authorList>
            <person name="Swiecimska M."/>
            <person name="Golinska P."/>
            <person name="Nouioui I."/>
            <person name="Wypij M."/>
            <person name="Rai M."/>
            <person name="Sangal V."/>
            <person name="Goodfellow M."/>
        </authorList>
    </citation>
    <scope>NUCLEOTIDE SEQUENCE [LARGE SCALE GENOMIC DNA]</scope>
    <source>
        <strain evidence="3">DSM 104538</strain>
    </source>
</reference>
<dbReference type="PANTHER" id="PTHR43792:SF1">
    <property type="entry name" value="N-ACETYLTRANSFERASE DOMAIN-CONTAINING PROTEIN"/>
    <property type="match status" value="1"/>
</dbReference>
<dbReference type="RefSeq" id="WP_182856005.1">
    <property type="nucleotide sequence ID" value="NZ_WMLF01000180.1"/>
</dbReference>
<sequence length="186" mass="20853">MSDVTKGSEQLRTSRLLLRRPTEADVEAILAIHRDPATCLHNPSDALTELTEAEELYQRWNDQWSRCGYGYWVARAHDSERQLGFCGIKPMELRGVPILNLFYRFAPSAWGRGYASEAASAVATWASHHVPDLPLIARVRPANTASQRVAVRAGLTRAAHLDGPGYDGHDWIYATRLSKTMRYACD</sequence>
<organism evidence="2 3">
    <name type="scientific">Streptomyces durbertensis</name>
    <dbReference type="NCBI Taxonomy" id="2448886"/>
    <lineage>
        <taxon>Bacteria</taxon>
        <taxon>Bacillati</taxon>
        <taxon>Actinomycetota</taxon>
        <taxon>Actinomycetes</taxon>
        <taxon>Kitasatosporales</taxon>
        <taxon>Streptomycetaceae</taxon>
        <taxon>Streptomyces</taxon>
    </lineage>
</organism>
<accession>A0ABR6EH59</accession>
<proteinExistence type="predicted"/>
<name>A0ABR6EH59_9ACTN</name>
<evidence type="ECO:0000259" key="1">
    <source>
        <dbReference type="PROSITE" id="PS51186"/>
    </source>
</evidence>
<protein>
    <submittedName>
        <fullName evidence="2">GNAT family N-acetyltransferase</fullName>
    </submittedName>
</protein>
<dbReference type="SUPFAM" id="SSF55729">
    <property type="entry name" value="Acyl-CoA N-acyltransferases (Nat)"/>
    <property type="match status" value="1"/>
</dbReference>
<gene>
    <name evidence="2" type="ORF">GL263_13920</name>
</gene>
<dbReference type="EMBL" id="WMLF01000180">
    <property type="protein sequence ID" value="MBB1244654.1"/>
    <property type="molecule type" value="Genomic_DNA"/>
</dbReference>
<dbReference type="InterPro" id="IPR000182">
    <property type="entry name" value="GNAT_dom"/>
</dbReference>
<keyword evidence="3" id="KW-1185">Reference proteome</keyword>
<dbReference type="PROSITE" id="PS51186">
    <property type="entry name" value="GNAT"/>
    <property type="match status" value="1"/>
</dbReference>
<dbReference type="InterPro" id="IPR051531">
    <property type="entry name" value="N-acetyltransferase"/>
</dbReference>
<dbReference type="PANTHER" id="PTHR43792">
    <property type="entry name" value="GNAT FAMILY, PUTATIVE (AFU_ORTHOLOGUE AFUA_3G00765)-RELATED-RELATED"/>
    <property type="match status" value="1"/>
</dbReference>
<evidence type="ECO:0000313" key="3">
    <source>
        <dbReference type="Proteomes" id="UP000766698"/>
    </source>
</evidence>
<dbReference type="Proteomes" id="UP000766698">
    <property type="component" value="Unassembled WGS sequence"/>
</dbReference>
<comment type="caution">
    <text evidence="2">The sequence shown here is derived from an EMBL/GenBank/DDBJ whole genome shotgun (WGS) entry which is preliminary data.</text>
</comment>